<sequence>NPKPHLFHFRWKGRSGCESGRSIRDWSEPEVAGESGQRGNSQRKREGKGSTERVGSGRVDYYELVKRSESDGERECERRQREWALEMFDEFRLGHENIVHMGFFLRVN</sequence>
<dbReference type="AlphaFoldDB" id="A0A2I0KQ79"/>
<evidence type="ECO:0000256" key="1">
    <source>
        <dbReference type="SAM" id="MobiDB-lite"/>
    </source>
</evidence>
<protein>
    <submittedName>
        <fullName evidence="2">Uncharacterized protein</fullName>
    </submittedName>
</protein>
<feature type="region of interest" description="Disordered" evidence="1">
    <location>
        <begin position="15"/>
        <end position="55"/>
    </location>
</feature>
<dbReference type="EMBL" id="PGOL01000434">
    <property type="protein sequence ID" value="PKI70637.1"/>
    <property type="molecule type" value="Genomic_DNA"/>
</dbReference>
<proteinExistence type="predicted"/>
<keyword evidence="3" id="KW-1185">Reference proteome</keyword>
<gene>
    <name evidence="2" type="ORF">CRG98_008870</name>
</gene>
<name>A0A2I0KQ79_PUNGR</name>
<reference evidence="2 3" key="1">
    <citation type="submission" date="2017-11" db="EMBL/GenBank/DDBJ databases">
        <title>De-novo sequencing of pomegranate (Punica granatum L.) genome.</title>
        <authorList>
            <person name="Akparov Z."/>
            <person name="Amiraslanov A."/>
            <person name="Hajiyeva S."/>
            <person name="Abbasov M."/>
            <person name="Kaur K."/>
            <person name="Hamwieh A."/>
            <person name="Solovyev V."/>
            <person name="Salamov A."/>
            <person name="Braich B."/>
            <person name="Kosarev P."/>
            <person name="Mahmoud A."/>
            <person name="Hajiyev E."/>
            <person name="Babayeva S."/>
            <person name="Izzatullayeva V."/>
            <person name="Mammadov A."/>
            <person name="Mammadov A."/>
            <person name="Sharifova S."/>
            <person name="Ojaghi J."/>
            <person name="Eynullazada K."/>
            <person name="Bayramov B."/>
            <person name="Abdulazimova A."/>
            <person name="Shahmuradov I."/>
        </authorList>
    </citation>
    <scope>NUCLEOTIDE SEQUENCE [LARGE SCALE GENOMIC DNA]</scope>
    <source>
        <strain evidence="3">cv. AG2017</strain>
        <tissue evidence="2">Leaf</tissue>
    </source>
</reference>
<feature type="non-terminal residue" evidence="2">
    <location>
        <position position="1"/>
    </location>
</feature>
<dbReference type="Proteomes" id="UP000233551">
    <property type="component" value="Unassembled WGS sequence"/>
</dbReference>
<accession>A0A2I0KQ79</accession>
<evidence type="ECO:0000313" key="2">
    <source>
        <dbReference type="EMBL" id="PKI70637.1"/>
    </source>
</evidence>
<evidence type="ECO:0000313" key="3">
    <source>
        <dbReference type="Proteomes" id="UP000233551"/>
    </source>
</evidence>
<comment type="caution">
    <text evidence="2">The sequence shown here is derived from an EMBL/GenBank/DDBJ whole genome shotgun (WGS) entry which is preliminary data.</text>
</comment>
<organism evidence="2 3">
    <name type="scientific">Punica granatum</name>
    <name type="common">Pomegranate</name>
    <dbReference type="NCBI Taxonomy" id="22663"/>
    <lineage>
        <taxon>Eukaryota</taxon>
        <taxon>Viridiplantae</taxon>
        <taxon>Streptophyta</taxon>
        <taxon>Embryophyta</taxon>
        <taxon>Tracheophyta</taxon>
        <taxon>Spermatophyta</taxon>
        <taxon>Magnoliopsida</taxon>
        <taxon>eudicotyledons</taxon>
        <taxon>Gunneridae</taxon>
        <taxon>Pentapetalae</taxon>
        <taxon>rosids</taxon>
        <taxon>malvids</taxon>
        <taxon>Myrtales</taxon>
        <taxon>Lythraceae</taxon>
        <taxon>Punica</taxon>
    </lineage>
</organism>